<dbReference type="EMBL" id="RHHQ01000022">
    <property type="protein sequence ID" value="RNB81693.1"/>
    <property type="molecule type" value="Genomic_DNA"/>
</dbReference>
<dbReference type="InterPro" id="IPR037523">
    <property type="entry name" value="VOC_core"/>
</dbReference>
<comment type="caution">
    <text evidence="4">The sequence shown here is derived from an EMBL/GenBank/DDBJ whole genome shotgun (WGS) entry which is preliminary data.</text>
</comment>
<dbReference type="NCBIfam" id="TIGR03081">
    <property type="entry name" value="metmalonyl_epim"/>
    <property type="match status" value="1"/>
</dbReference>
<dbReference type="PANTHER" id="PTHR43048:SF3">
    <property type="entry name" value="METHYLMALONYL-COA EPIMERASE, MITOCHONDRIAL"/>
    <property type="match status" value="1"/>
</dbReference>
<evidence type="ECO:0000256" key="1">
    <source>
        <dbReference type="ARBA" id="ARBA00009308"/>
    </source>
</evidence>
<dbReference type="Proteomes" id="UP000271031">
    <property type="component" value="Unassembled WGS sequence"/>
</dbReference>
<evidence type="ECO:0000259" key="3">
    <source>
        <dbReference type="PROSITE" id="PS51819"/>
    </source>
</evidence>
<dbReference type="InterPro" id="IPR029068">
    <property type="entry name" value="Glyas_Bleomycin-R_OHBP_Dase"/>
</dbReference>
<feature type="domain" description="VOC" evidence="3">
    <location>
        <begin position="6"/>
        <end position="134"/>
    </location>
</feature>
<keyword evidence="2" id="KW-0479">Metal-binding</keyword>
<gene>
    <name evidence="4" type="primary">mce</name>
    <name evidence="4" type="ORF">EDM56_24800</name>
</gene>
<evidence type="ECO:0000313" key="4">
    <source>
        <dbReference type="EMBL" id="RNB81693.1"/>
    </source>
</evidence>
<protein>
    <submittedName>
        <fullName evidence="4">Methylmalonyl-CoA epimerase</fullName>
        <ecNumber evidence="4">5.1.99.1</ecNumber>
    </submittedName>
</protein>
<dbReference type="EC" id="5.1.99.1" evidence="4"/>
<comment type="similarity">
    <text evidence="1">Belongs to the methylmalonyl-CoA epimerase family.</text>
</comment>
<dbReference type="GO" id="GO:0046872">
    <property type="term" value="F:metal ion binding"/>
    <property type="evidence" value="ECO:0007669"/>
    <property type="project" value="UniProtKB-KW"/>
</dbReference>
<proteinExistence type="inferred from homology"/>
<dbReference type="PROSITE" id="PS51819">
    <property type="entry name" value="VOC"/>
    <property type="match status" value="1"/>
</dbReference>
<sequence>MQSPNKIAHIGIAVNSIEATLPFYTQHLGLQLVGMEVVASEQVRVAFLAIGESRFELLEPTSEESPIAKFIAKRGEGIHHIALDVDDVAERLAKLKADGVALLNEQPKAGAHGAQIGFLHPKAAQGVLYELCQYPKGNEEESH</sequence>
<evidence type="ECO:0000313" key="5">
    <source>
        <dbReference type="Proteomes" id="UP000271031"/>
    </source>
</evidence>
<keyword evidence="5" id="KW-1185">Reference proteome</keyword>
<dbReference type="AlphaFoldDB" id="A0A3M8D153"/>
<organism evidence="4 5">
    <name type="scientific">Brevibacillus fluminis</name>
    <dbReference type="NCBI Taxonomy" id="511487"/>
    <lineage>
        <taxon>Bacteria</taxon>
        <taxon>Bacillati</taxon>
        <taxon>Bacillota</taxon>
        <taxon>Bacilli</taxon>
        <taxon>Bacillales</taxon>
        <taxon>Paenibacillaceae</taxon>
        <taxon>Brevibacillus</taxon>
    </lineage>
</organism>
<dbReference type="PANTHER" id="PTHR43048">
    <property type="entry name" value="METHYLMALONYL-COA EPIMERASE"/>
    <property type="match status" value="1"/>
</dbReference>
<dbReference type="OrthoDB" id="9788468at2"/>
<dbReference type="GO" id="GO:0004493">
    <property type="term" value="F:methylmalonyl-CoA epimerase activity"/>
    <property type="evidence" value="ECO:0007669"/>
    <property type="project" value="UniProtKB-EC"/>
</dbReference>
<accession>A0A3M8D153</accession>
<dbReference type="Gene3D" id="3.10.180.10">
    <property type="entry name" value="2,3-Dihydroxybiphenyl 1,2-Dioxygenase, domain 1"/>
    <property type="match status" value="1"/>
</dbReference>
<evidence type="ECO:0000256" key="2">
    <source>
        <dbReference type="ARBA" id="ARBA00022723"/>
    </source>
</evidence>
<dbReference type="Pfam" id="PF13669">
    <property type="entry name" value="Glyoxalase_4"/>
    <property type="match status" value="1"/>
</dbReference>
<dbReference type="InterPro" id="IPR051785">
    <property type="entry name" value="MMCE/EMCE_epimerase"/>
</dbReference>
<reference evidence="4 5" key="1">
    <citation type="submission" date="2018-10" db="EMBL/GenBank/DDBJ databases">
        <title>Phylogenomics of Brevibacillus.</title>
        <authorList>
            <person name="Dunlap C."/>
        </authorList>
    </citation>
    <scope>NUCLEOTIDE SEQUENCE [LARGE SCALE GENOMIC DNA]</scope>
    <source>
        <strain evidence="4 5">JCM 15716</strain>
    </source>
</reference>
<dbReference type="InterPro" id="IPR018146">
    <property type="entry name" value="Glyoxalase_1_CS"/>
</dbReference>
<dbReference type="CDD" id="cd07249">
    <property type="entry name" value="MMCE"/>
    <property type="match status" value="1"/>
</dbReference>
<dbReference type="GO" id="GO:0046491">
    <property type="term" value="P:L-methylmalonyl-CoA metabolic process"/>
    <property type="evidence" value="ECO:0007669"/>
    <property type="project" value="TreeGrafter"/>
</dbReference>
<dbReference type="PROSITE" id="PS00934">
    <property type="entry name" value="GLYOXALASE_I_1"/>
    <property type="match status" value="1"/>
</dbReference>
<keyword evidence="4" id="KW-0413">Isomerase</keyword>
<dbReference type="GO" id="GO:0004462">
    <property type="term" value="F:lactoylglutathione lyase activity"/>
    <property type="evidence" value="ECO:0007669"/>
    <property type="project" value="InterPro"/>
</dbReference>
<dbReference type="InterPro" id="IPR017515">
    <property type="entry name" value="MeMalonyl-CoA_epimerase"/>
</dbReference>
<name>A0A3M8D153_9BACL</name>
<dbReference type="SUPFAM" id="SSF54593">
    <property type="entry name" value="Glyoxalase/Bleomycin resistance protein/Dihydroxybiphenyl dioxygenase"/>
    <property type="match status" value="1"/>
</dbReference>